<evidence type="ECO:0000313" key="1">
    <source>
        <dbReference type="EMBL" id="KAJ8309939.1"/>
    </source>
</evidence>
<organism evidence="1 2">
    <name type="scientific">Tegillarca granosa</name>
    <name type="common">Malaysian cockle</name>
    <name type="synonym">Anadara granosa</name>
    <dbReference type="NCBI Taxonomy" id="220873"/>
    <lineage>
        <taxon>Eukaryota</taxon>
        <taxon>Metazoa</taxon>
        <taxon>Spiralia</taxon>
        <taxon>Lophotrochozoa</taxon>
        <taxon>Mollusca</taxon>
        <taxon>Bivalvia</taxon>
        <taxon>Autobranchia</taxon>
        <taxon>Pteriomorphia</taxon>
        <taxon>Arcoida</taxon>
        <taxon>Arcoidea</taxon>
        <taxon>Arcidae</taxon>
        <taxon>Tegillarca</taxon>
    </lineage>
</organism>
<protein>
    <submittedName>
        <fullName evidence="1">Uncharacterized protein</fullName>
    </submittedName>
</protein>
<keyword evidence="2" id="KW-1185">Reference proteome</keyword>
<dbReference type="Proteomes" id="UP001217089">
    <property type="component" value="Unassembled WGS sequence"/>
</dbReference>
<sequence>MVVCGKNLNIEHYRCFGHTLKLSVNGALECDPLIVRTRMASNGGFDSHFEAFVYGYPCVVLRRVTHFKWNFPDSFQHH</sequence>
<name>A0ABQ9EXQ7_TEGGR</name>
<gene>
    <name evidence="1" type="ORF">KUTeg_011804</name>
</gene>
<proteinExistence type="predicted"/>
<reference evidence="1 2" key="1">
    <citation type="submission" date="2022-12" db="EMBL/GenBank/DDBJ databases">
        <title>Chromosome-level genome of Tegillarca granosa.</title>
        <authorList>
            <person name="Kim J."/>
        </authorList>
    </citation>
    <scope>NUCLEOTIDE SEQUENCE [LARGE SCALE GENOMIC DNA]</scope>
    <source>
        <strain evidence="1">Teg-2019</strain>
        <tissue evidence="1">Adductor muscle</tissue>
    </source>
</reference>
<evidence type="ECO:0000313" key="2">
    <source>
        <dbReference type="Proteomes" id="UP001217089"/>
    </source>
</evidence>
<dbReference type="EMBL" id="JARBDR010000640">
    <property type="protein sequence ID" value="KAJ8309939.1"/>
    <property type="molecule type" value="Genomic_DNA"/>
</dbReference>
<accession>A0ABQ9EXQ7</accession>
<comment type="caution">
    <text evidence="1">The sequence shown here is derived from an EMBL/GenBank/DDBJ whole genome shotgun (WGS) entry which is preliminary data.</text>
</comment>